<dbReference type="InterPro" id="IPR000878">
    <property type="entry name" value="4pyrrol_Mease"/>
</dbReference>
<evidence type="ECO:0000313" key="9">
    <source>
        <dbReference type="Proteomes" id="UP000238937"/>
    </source>
</evidence>
<dbReference type="FunFam" id="3.40.1010.10:FF:000002">
    <property type="entry name" value="Ribosomal RNA small subunit methyltransferase I"/>
    <property type="match status" value="1"/>
</dbReference>
<dbReference type="CDD" id="cd11648">
    <property type="entry name" value="RsmI"/>
    <property type="match status" value="1"/>
</dbReference>
<evidence type="ECO:0000256" key="4">
    <source>
        <dbReference type="ARBA" id="ARBA00022679"/>
    </source>
</evidence>
<dbReference type="FunFam" id="3.30.950.10:FF:000002">
    <property type="entry name" value="Ribosomal RNA small subunit methyltransferase I"/>
    <property type="match status" value="1"/>
</dbReference>
<dbReference type="EC" id="2.1.1.198" evidence="6"/>
<dbReference type="PANTHER" id="PTHR46111">
    <property type="entry name" value="RIBOSOMAL RNA SMALL SUBUNIT METHYLTRANSFERASE I"/>
    <property type="match status" value="1"/>
</dbReference>
<evidence type="ECO:0000259" key="7">
    <source>
        <dbReference type="Pfam" id="PF00590"/>
    </source>
</evidence>
<dbReference type="InterPro" id="IPR035996">
    <property type="entry name" value="4pyrrol_Methylase_sf"/>
</dbReference>
<dbReference type="NCBIfam" id="TIGR00096">
    <property type="entry name" value="16S rRNA (cytidine(1402)-2'-O)-methyltransferase"/>
    <property type="match status" value="1"/>
</dbReference>
<dbReference type="HAMAP" id="MF_01877">
    <property type="entry name" value="16SrRNA_methyltr_I"/>
    <property type="match status" value="1"/>
</dbReference>
<dbReference type="InterPro" id="IPR014777">
    <property type="entry name" value="4pyrrole_Mease_sub1"/>
</dbReference>
<gene>
    <name evidence="6 8" type="primary">rsmI</name>
    <name evidence="8" type="ORF">C7B77_01930</name>
</gene>
<comment type="caution">
    <text evidence="8">The sequence shown here is derived from an EMBL/GenBank/DDBJ whole genome shotgun (WGS) entry which is preliminary data.</text>
</comment>
<name>A0A2T1GMN9_9CYAN</name>
<evidence type="ECO:0000256" key="1">
    <source>
        <dbReference type="ARBA" id="ARBA00022490"/>
    </source>
</evidence>
<keyword evidence="9" id="KW-1185">Reference proteome</keyword>
<keyword evidence="4 6" id="KW-0808">Transferase</keyword>
<reference evidence="8 9" key="1">
    <citation type="submission" date="2018-03" db="EMBL/GenBank/DDBJ databases">
        <title>The ancient ancestry and fast evolution of plastids.</title>
        <authorList>
            <person name="Moore K.R."/>
            <person name="Magnabosco C."/>
            <person name="Momper L."/>
            <person name="Gold D.A."/>
            <person name="Bosak T."/>
            <person name="Fournier G.P."/>
        </authorList>
    </citation>
    <scope>NUCLEOTIDE SEQUENCE [LARGE SCALE GENOMIC DNA]</scope>
    <source>
        <strain evidence="8 9">CCALA 037</strain>
    </source>
</reference>
<dbReference type="GO" id="GO:0005737">
    <property type="term" value="C:cytoplasm"/>
    <property type="evidence" value="ECO:0007669"/>
    <property type="project" value="UniProtKB-SubCell"/>
</dbReference>
<dbReference type="EMBL" id="PVWO01000012">
    <property type="protein sequence ID" value="PSB59174.1"/>
    <property type="molecule type" value="Genomic_DNA"/>
</dbReference>
<comment type="similarity">
    <text evidence="6">Belongs to the methyltransferase superfamily. RsmI family.</text>
</comment>
<dbReference type="RefSeq" id="WP_106299786.1">
    <property type="nucleotide sequence ID" value="NZ_PVWO01000012.1"/>
</dbReference>
<dbReference type="OrthoDB" id="9809084at2"/>
<keyword evidence="1 6" id="KW-0963">Cytoplasm</keyword>
<dbReference type="SUPFAM" id="SSF53790">
    <property type="entry name" value="Tetrapyrrole methylase"/>
    <property type="match status" value="1"/>
</dbReference>
<evidence type="ECO:0000256" key="3">
    <source>
        <dbReference type="ARBA" id="ARBA00022603"/>
    </source>
</evidence>
<evidence type="ECO:0000256" key="6">
    <source>
        <dbReference type="HAMAP-Rule" id="MF_01877"/>
    </source>
</evidence>
<protein>
    <recommendedName>
        <fullName evidence="6">Ribosomal RNA small subunit methyltransferase I</fullName>
        <ecNumber evidence="6">2.1.1.198</ecNumber>
    </recommendedName>
    <alternativeName>
        <fullName evidence="6">16S rRNA 2'-O-ribose C1402 methyltransferase</fullName>
    </alternativeName>
    <alternativeName>
        <fullName evidence="6">rRNA (cytidine-2'-O-)-methyltransferase RsmI</fullName>
    </alternativeName>
</protein>
<keyword evidence="5 6" id="KW-0949">S-adenosyl-L-methionine</keyword>
<evidence type="ECO:0000313" key="8">
    <source>
        <dbReference type="EMBL" id="PSB59174.1"/>
    </source>
</evidence>
<evidence type="ECO:0000256" key="2">
    <source>
        <dbReference type="ARBA" id="ARBA00022552"/>
    </source>
</evidence>
<dbReference type="Gene3D" id="3.30.950.10">
    <property type="entry name" value="Methyltransferase, Cobalt-precorrin-4 Transmethylase, Domain 2"/>
    <property type="match status" value="1"/>
</dbReference>
<dbReference type="GO" id="GO:0070677">
    <property type="term" value="F:rRNA (cytosine-2'-O-)-methyltransferase activity"/>
    <property type="evidence" value="ECO:0007669"/>
    <property type="project" value="UniProtKB-UniRule"/>
</dbReference>
<sequence>MSNEVTGKTLYLVGTPIGNLGDMTMRGIQVLRDVDTIAAEDTRHTGKLLHHFEIKTPQISYHQHNEQQRIPELIAQLQAGKSIALVTDAGMPGISDPGYLIVAACVAAGIRVIPIPGVTAVITAVSASGLPSDRFVFEGFLPAKGEERRVRLESVAGDARTLVFYESPHRLRQTLADFGTTFGTERQIAIGRELTKLHEDFWRGEIGTAIEHYTQTEPQGEYAIVVAGAPVSHPTLSDEAIDRALIELMLNGTSRSQASRIVAEQISQSRRYVYQLALAIDLDAARSQSVSGSEPQSISGRD</sequence>
<dbReference type="Proteomes" id="UP000238937">
    <property type="component" value="Unassembled WGS sequence"/>
</dbReference>
<dbReference type="Gene3D" id="3.40.1010.10">
    <property type="entry name" value="Cobalt-precorrin-4 Transmethylase, Domain 1"/>
    <property type="match status" value="1"/>
</dbReference>
<dbReference type="InterPro" id="IPR008189">
    <property type="entry name" value="rRNA_ssu_MeTfrase_I"/>
</dbReference>
<dbReference type="Pfam" id="PF00590">
    <property type="entry name" value="TP_methylase"/>
    <property type="match status" value="1"/>
</dbReference>
<evidence type="ECO:0000256" key="5">
    <source>
        <dbReference type="ARBA" id="ARBA00022691"/>
    </source>
</evidence>
<proteinExistence type="inferred from homology"/>
<dbReference type="AlphaFoldDB" id="A0A2T1GMN9"/>
<feature type="domain" description="Tetrapyrrole methylase" evidence="7">
    <location>
        <begin position="9"/>
        <end position="208"/>
    </location>
</feature>
<keyword evidence="3 6" id="KW-0489">Methyltransferase</keyword>
<organism evidence="8 9">
    <name type="scientific">Chamaesiphon polymorphus CCALA 037</name>
    <dbReference type="NCBI Taxonomy" id="2107692"/>
    <lineage>
        <taxon>Bacteria</taxon>
        <taxon>Bacillati</taxon>
        <taxon>Cyanobacteriota</taxon>
        <taxon>Cyanophyceae</taxon>
        <taxon>Gomontiellales</taxon>
        <taxon>Chamaesiphonaceae</taxon>
        <taxon>Chamaesiphon</taxon>
    </lineage>
</organism>
<comment type="function">
    <text evidence="6">Catalyzes the 2'-O-methylation of the ribose of cytidine 1402 (C1402) in 16S rRNA.</text>
</comment>
<keyword evidence="2 6" id="KW-0698">rRNA processing</keyword>
<comment type="subcellular location">
    <subcellularLocation>
        <location evidence="6">Cytoplasm</location>
    </subcellularLocation>
</comment>
<dbReference type="InterPro" id="IPR014776">
    <property type="entry name" value="4pyrrole_Mease_sub2"/>
</dbReference>
<accession>A0A2T1GMN9</accession>
<comment type="catalytic activity">
    <reaction evidence="6">
        <text>cytidine(1402) in 16S rRNA + S-adenosyl-L-methionine = 2'-O-methylcytidine(1402) in 16S rRNA + S-adenosyl-L-homocysteine + H(+)</text>
        <dbReference type="Rhea" id="RHEA:42924"/>
        <dbReference type="Rhea" id="RHEA-COMP:10285"/>
        <dbReference type="Rhea" id="RHEA-COMP:10286"/>
        <dbReference type="ChEBI" id="CHEBI:15378"/>
        <dbReference type="ChEBI" id="CHEBI:57856"/>
        <dbReference type="ChEBI" id="CHEBI:59789"/>
        <dbReference type="ChEBI" id="CHEBI:74495"/>
        <dbReference type="ChEBI" id="CHEBI:82748"/>
        <dbReference type="EC" id="2.1.1.198"/>
    </reaction>
</comment>
<dbReference type="PIRSF" id="PIRSF005917">
    <property type="entry name" value="MTase_YraL"/>
    <property type="match status" value="1"/>
</dbReference>
<dbReference type="PANTHER" id="PTHR46111:SF1">
    <property type="entry name" value="RIBOSOMAL RNA SMALL SUBUNIT METHYLTRANSFERASE I"/>
    <property type="match status" value="1"/>
</dbReference>